<feature type="transmembrane region" description="Helical" evidence="1">
    <location>
        <begin position="44"/>
        <end position="65"/>
    </location>
</feature>
<evidence type="ECO:0000256" key="1">
    <source>
        <dbReference type="SAM" id="Phobius"/>
    </source>
</evidence>
<comment type="caution">
    <text evidence="2">The sequence shown here is derived from an EMBL/GenBank/DDBJ whole genome shotgun (WGS) entry which is preliminary data.</text>
</comment>
<accession>A0A0F8ZRL2</accession>
<dbReference type="EMBL" id="LAZR01058861">
    <property type="protein sequence ID" value="KKK69019.1"/>
    <property type="molecule type" value="Genomic_DNA"/>
</dbReference>
<gene>
    <name evidence="2" type="ORF">LCGC14_2938260</name>
</gene>
<keyword evidence="1" id="KW-0812">Transmembrane</keyword>
<dbReference type="AlphaFoldDB" id="A0A0F8ZRL2"/>
<name>A0A0F8ZRL2_9ZZZZ</name>
<protein>
    <submittedName>
        <fullName evidence="2">Uncharacterized protein</fullName>
    </submittedName>
</protein>
<evidence type="ECO:0000313" key="2">
    <source>
        <dbReference type="EMBL" id="KKK69019.1"/>
    </source>
</evidence>
<sequence length="80" mass="8848">KTQSAKQSRMSKVSQQTQERLVDGLAGTSLTAGVSMNLADFNIILETATLTIGLIAGVFALFFQVRRYRRGKKRDKETAK</sequence>
<reference evidence="2" key="1">
    <citation type="journal article" date="2015" name="Nature">
        <title>Complex archaea that bridge the gap between prokaryotes and eukaryotes.</title>
        <authorList>
            <person name="Spang A."/>
            <person name="Saw J.H."/>
            <person name="Jorgensen S.L."/>
            <person name="Zaremba-Niedzwiedzka K."/>
            <person name="Martijn J."/>
            <person name="Lind A.E."/>
            <person name="van Eijk R."/>
            <person name="Schleper C."/>
            <person name="Guy L."/>
            <person name="Ettema T.J."/>
        </authorList>
    </citation>
    <scope>NUCLEOTIDE SEQUENCE</scope>
</reference>
<organism evidence="2">
    <name type="scientific">marine sediment metagenome</name>
    <dbReference type="NCBI Taxonomy" id="412755"/>
    <lineage>
        <taxon>unclassified sequences</taxon>
        <taxon>metagenomes</taxon>
        <taxon>ecological metagenomes</taxon>
    </lineage>
</organism>
<keyword evidence="1" id="KW-1133">Transmembrane helix</keyword>
<proteinExistence type="predicted"/>
<feature type="non-terminal residue" evidence="2">
    <location>
        <position position="1"/>
    </location>
</feature>
<keyword evidence="1" id="KW-0472">Membrane</keyword>